<proteinExistence type="predicted"/>
<evidence type="ECO:0000313" key="7">
    <source>
        <dbReference type="Proteomes" id="UP000298358"/>
    </source>
</evidence>
<dbReference type="PROSITE" id="PS50949">
    <property type="entry name" value="HTH_GNTR"/>
    <property type="match status" value="1"/>
</dbReference>
<evidence type="ECO:0000313" key="6">
    <source>
        <dbReference type="EMBL" id="TFU32384.1"/>
    </source>
</evidence>
<dbReference type="SUPFAM" id="SSF46785">
    <property type="entry name" value="Winged helix' DNA-binding domain"/>
    <property type="match status" value="1"/>
</dbReference>
<comment type="caution">
    <text evidence="6">The sequence shown here is derived from an EMBL/GenBank/DDBJ whole genome shotgun (WGS) entry which is preliminary data.</text>
</comment>
<evidence type="ECO:0000259" key="5">
    <source>
        <dbReference type="PROSITE" id="PS50949"/>
    </source>
</evidence>
<dbReference type="Proteomes" id="UP000298358">
    <property type="component" value="Unassembled WGS sequence"/>
</dbReference>
<evidence type="ECO:0000256" key="2">
    <source>
        <dbReference type="ARBA" id="ARBA00023015"/>
    </source>
</evidence>
<reference evidence="6 7" key="1">
    <citation type="submission" date="2019-03" db="EMBL/GenBank/DDBJ databases">
        <title>Diversity of the mouse oral microbiome.</title>
        <authorList>
            <person name="Joseph S."/>
            <person name="Aduse-Opoku J."/>
            <person name="Curtis M."/>
            <person name="Wade W."/>
            <person name="Hashim A."/>
        </authorList>
    </citation>
    <scope>NUCLEOTIDE SEQUENCE [LARGE SCALE GENOMIC DNA]</scope>
    <source>
        <strain evidence="6 7">P1012</strain>
    </source>
</reference>
<dbReference type="SMART" id="SM00345">
    <property type="entry name" value="HTH_GNTR"/>
    <property type="match status" value="1"/>
</dbReference>
<dbReference type="InterPro" id="IPR036388">
    <property type="entry name" value="WH-like_DNA-bd_sf"/>
</dbReference>
<dbReference type="GO" id="GO:0003677">
    <property type="term" value="F:DNA binding"/>
    <property type="evidence" value="ECO:0007669"/>
    <property type="project" value="UniProtKB-KW"/>
</dbReference>
<dbReference type="Pfam" id="PF00392">
    <property type="entry name" value="GntR"/>
    <property type="match status" value="1"/>
</dbReference>
<organism evidence="6 7">
    <name type="scientific">Microbacterium paludicola</name>
    <dbReference type="NCBI Taxonomy" id="300019"/>
    <lineage>
        <taxon>Bacteria</taxon>
        <taxon>Bacillati</taxon>
        <taxon>Actinomycetota</taxon>
        <taxon>Actinomycetes</taxon>
        <taxon>Micrococcales</taxon>
        <taxon>Microbacteriaceae</taxon>
        <taxon>Microbacterium</taxon>
    </lineage>
</organism>
<feature type="domain" description="HTH gntR-type" evidence="5">
    <location>
        <begin position="13"/>
        <end position="81"/>
    </location>
</feature>
<dbReference type="InterPro" id="IPR051446">
    <property type="entry name" value="HTH_trans_reg/aminotransferase"/>
</dbReference>
<sequence length="136" mass="14297">MSTRQTTPIPDENGPALAIYRQFKGLIVSGQLGAGERLPTVRQTARDLSVAQGTAARAYKLLEREGLVVTRTAAGTRVADSVAVLPRTVVQQVRSLVEASRAADVGLDQLLDVTRAVWQTNATGAAESAIDPMGAA</sequence>
<keyword evidence="7" id="KW-1185">Reference proteome</keyword>
<name>A0A4Y9FT29_9MICO</name>
<dbReference type="AlphaFoldDB" id="A0A4Y9FT29"/>
<dbReference type="GO" id="GO:0003700">
    <property type="term" value="F:DNA-binding transcription factor activity"/>
    <property type="evidence" value="ECO:0007669"/>
    <property type="project" value="InterPro"/>
</dbReference>
<gene>
    <name evidence="6" type="ORF">E4U02_11000</name>
</gene>
<keyword evidence="2" id="KW-0805">Transcription regulation</keyword>
<dbReference type="Gene3D" id="1.10.10.10">
    <property type="entry name" value="Winged helix-like DNA-binding domain superfamily/Winged helix DNA-binding domain"/>
    <property type="match status" value="1"/>
</dbReference>
<dbReference type="InterPro" id="IPR036390">
    <property type="entry name" value="WH_DNA-bd_sf"/>
</dbReference>
<protein>
    <submittedName>
        <fullName evidence="6">GntR family transcriptional regulator</fullName>
    </submittedName>
</protein>
<keyword evidence="3" id="KW-0238">DNA-binding</keyword>
<dbReference type="PANTHER" id="PTHR46577">
    <property type="entry name" value="HTH-TYPE TRANSCRIPTIONAL REGULATORY PROTEIN GABR"/>
    <property type="match status" value="1"/>
</dbReference>
<dbReference type="CDD" id="cd07377">
    <property type="entry name" value="WHTH_GntR"/>
    <property type="match status" value="1"/>
</dbReference>
<dbReference type="PANTHER" id="PTHR46577:SF1">
    <property type="entry name" value="HTH-TYPE TRANSCRIPTIONAL REGULATORY PROTEIN GABR"/>
    <property type="match status" value="1"/>
</dbReference>
<dbReference type="EMBL" id="SPQB01000027">
    <property type="protein sequence ID" value="TFU32384.1"/>
    <property type="molecule type" value="Genomic_DNA"/>
</dbReference>
<evidence type="ECO:0000256" key="4">
    <source>
        <dbReference type="ARBA" id="ARBA00023163"/>
    </source>
</evidence>
<evidence type="ECO:0000256" key="1">
    <source>
        <dbReference type="ARBA" id="ARBA00022898"/>
    </source>
</evidence>
<evidence type="ECO:0000256" key="3">
    <source>
        <dbReference type="ARBA" id="ARBA00023125"/>
    </source>
</evidence>
<dbReference type="OrthoDB" id="4307011at2"/>
<keyword evidence="4" id="KW-0804">Transcription</keyword>
<dbReference type="RefSeq" id="WP_135114885.1">
    <property type="nucleotide sequence ID" value="NZ_JADGLL010000027.1"/>
</dbReference>
<dbReference type="InterPro" id="IPR000524">
    <property type="entry name" value="Tscrpt_reg_HTH_GntR"/>
</dbReference>
<accession>A0A4Y9FT29</accession>
<keyword evidence="1" id="KW-0663">Pyridoxal phosphate</keyword>